<dbReference type="PANTHER" id="PTHR37293:SF5">
    <property type="entry name" value="DNA REPLICATION PROTEIN"/>
    <property type="match status" value="1"/>
</dbReference>
<proteinExistence type="predicted"/>
<name>A0A644ZKW2_9ZZZZ</name>
<reference evidence="2" key="1">
    <citation type="submission" date="2019-08" db="EMBL/GenBank/DDBJ databases">
        <authorList>
            <person name="Kucharzyk K."/>
            <person name="Murdoch R.W."/>
            <person name="Higgins S."/>
            <person name="Loffler F."/>
        </authorList>
    </citation>
    <scope>NUCLEOTIDE SEQUENCE</scope>
</reference>
<dbReference type="SUPFAM" id="SSF158499">
    <property type="entry name" value="DnaD domain-like"/>
    <property type="match status" value="1"/>
</dbReference>
<dbReference type="PANTHER" id="PTHR37293">
    <property type="entry name" value="PHAGE REPLICATION PROTEIN-RELATED"/>
    <property type="match status" value="1"/>
</dbReference>
<organism evidence="2">
    <name type="scientific">bioreactor metagenome</name>
    <dbReference type="NCBI Taxonomy" id="1076179"/>
    <lineage>
        <taxon>unclassified sequences</taxon>
        <taxon>metagenomes</taxon>
        <taxon>ecological metagenomes</taxon>
    </lineage>
</organism>
<dbReference type="InterPro" id="IPR006343">
    <property type="entry name" value="DnaB/C_C"/>
</dbReference>
<sequence length="230" mass="25698">MSPFKGFADGKTARVGIPAAFFSEVLPGIEDATELKLTLWVLRMLDAQDGPVQFVRWTDVLESKEVQTAYGPDSEAALQKLEAALSAALQRGIFLAATDKQEKILFLNSPRGRAAVSALQKGSWQPGRDLYSAPAASSDQPNIFELYQANIGPLTPILAQTLEEAEKDYSAEWIEEALKLAVKKNVRNWNYVEAILRSWKEKGRGETDQRNDQENPRRYIEGDLADYIKH</sequence>
<dbReference type="Gene3D" id="1.10.10.630">
    <property type="entry name" value="DnaD domain-like"/>
    <property type="match status" value="1"/>
</dbReference>
<dbReference type="NCBIfam" id="TIGR01446">
    <property type="entry name" value="DnaD_dom"/>
    <property type="match status" value="1"/>
</dbReference>
<evidence type="ECO:0000313" key="2">
    <source>
        <dbReference type="EMBL" id="MPM41367.1"/>
    </source>
</evidence>
<dbReference type="InterPro" id="IPR053162">
    <property type="entry name" value="DnaD"/>
</dbReference>
<dbReference type="AlphaFoldDB" id="A0A644ZKW2"/>
<evidence type="ECO:0000259" key="1">
    <source>
        <dbReference type="Pfam" id="PF07261"/>
    </source>
</evidence>
<accession>A0A644ZKW2</accession>
<dbReference type="Pfam" id="PF07261">
    <property type="entry name" value="DnaB_2"/>
    <property type="match status" value="1"/>
</dbReference>
<comment type="caution">
    <text evidence="2">The sequence shown here is derived from an EMBL/GenBank/DDBJ whole genome shotgun (WGS) entry which is preliminary data.</text>
</comment>
<feature type="domain" description="DnaB/C C-terminal" evidence="1">
    <location>
        <begin position="144"/>
        <end position="209"/>
    </location>
</feature>
<gene>
    <name evidence="2" type="ORF">SDC9_88022</name>
</gene>
<dbReference type="InterPro" id="IPR034829">
    <property type="entry name" value="DnaD-like_sf"/>
</dbReference>
<protein>
    <recommendedName>
        <fullName evidence="1">DnaB/C C-terminal domain-containing protein</fullName>
    </recommendedName>
</protein>
<dbReference type="EMBL" id="VSSQ01009347">
    <property type="protein sequence ID" value="MPM41367.1"/>
    <property type="molecule type" value="Genomic_DNA"/>
</dbReference>